<evidence type="ECO:0000256" key="1">
    <source>
        <dbReference type="ARBA" id="ARBA00022801"/>
    </source>
</evidence>
<evidence type="ECO:0000313" key="4">
    <source>
        <dbReference type="Proteomes" id="UP000799424"/>
    </source>
</evidence>
<protein>
    <submittedName>
        <fullName evidence="3">Six-hairpin glycosidase</fullName>
    </submittedName>
</protein>
<evidence type="ECO:0000313" key="3">
    <source>
        <dbReference type="EMBL" id="KAF2824122.1"/>
    </source>
</evidence>
<dbReference type="GO" id="GO:0000272">
    <property type="term" value="P:polysaccharide catabolic process"/>
    <property type="evidence" value="ECO:0007669"/>
    <property type="project" value="TreeGrafter"/>
</dbReference>
<dbReference type="PANTHER" id="PTHR36845:SF1">
    <property type="entry name" value="HYDROLASE, PUTATIVE (AFU_ORTHOLOGUE AFUA_7G05090)-RELATED"/>
    <property type="match status" value="1"/>
</dbReference>
<gene>
    <name evidence="3" type="ORF">CC86DRAFT_297261</name>
</gene>
<dbReference type="OrthoDB" id="2317065at2759"/>
<organism evidence="3 4">
    <name type="scientific">Ophiobolus disseminans</name>
    <dbReference type="NCBI Taxonomy" id="1469910"/>
    <lineage>
        <taxon>Eukaryota</taxon>
        <taxon>Fungi</taxon>
        <taxon>Dikarya</taxon>
        <taxon>Ascomycota</taxon>
        <taxon>Pezizomycotina</taxon>
        <taxon>Dothideomycetes</taxon>
        <taxon>Pleosporomycetidae</taxon>
        <taxon>Pleosporales</taxon>
        <taxon>Pleosporineae</taxon>
        <taxon>Phaeosphaeriaceae</taxon>
        <taxon>Ophiobolus</taxon>
    </lineage>
</organism>
<sequence>MTSTPPSECEVSDAIVSSFQVSTPVADLVPELYTENIIAKALRTAQAALGALPASFPEIVPQEEGRDGSYSLREADFWTCGFFPGTLYSLLERLIKYPQSVQLPDSVNLGDLRNQLTTLCRAWSEPIRGMDGRTDTHDIGFIVMPALRADWELFGNSCSLDSIVKAARSLATRYVASAKAIRSWDLLKKKDIEILDQNDNMIVIIDSMCNLDLMYYAAHHAQDPTLSDMATAHAVTLLQSHLRPEPVFSSSKDAYSGQWYSSCHVANIDPKTGDLKLRLSAQGYDHDSTWSRGQAWGILGYAETYMWTKHHRFLEAACGMAEYFLYRLESAPGCVIQGRYVPLWDFDAPIENEQNPLRDSSAGVIAANGMLILSQALASIDQPNLSTRFRKAAMQIVQDTLSFALAPEKAILATGQYQHIRAEEAIPGHRFDSMLKFGTANNNANARKRYANHGLVYGDYYLVEFGNRLLRMGLC</sequence>
<dbReference type="Proteomes" id="UP000799424">
    <property type="component" value="Unassembled WGS sequence"/>
</dbReference>
<dbReference type="PANTHER" id="PTHR36845">
    <property type="entry name" value="HYDROLASE, PUTATIVE (AFU_ORTHOLOGUE AFUA_7G05090)-RELATED"/>
    <property type="match status" value="1"/>
</dbReference>
<dbReference type="SUPFAM" id="SSF48208">
    <property type="entry name" value="Six-hairpin glycosidases"/>
    <property type="match status" value="1"/>
</dbReference>
<dbReference type="InterPro" id="IPR052369">
    <property type="entry name" value="UG_Glycosaminoglycan_Hydrolase"/>
</dbReference>
<dbReference type="InterPro" id="IPR008928">
    <property type="entry name" value="6-hairpin_glycosidase_sf"/>
</dbReference>
<keyword evidence="1" id="KW-0378">Hydrolase</keyword>
<keyword evidence="3" id="KW-0326">Glycosidase</keyword>
<keyword evidence="4" id="KW-1185">Reference proteome</keyword>
<reference evidence="3" key="1">
    <citation type="journal article" date="2020" name="Stud. Mycol.">
        <title>101 Dothideomycetes genomes: a test case for predicting lifestyles and emergence of pathogens.</title>
        <authorList>
            <person name="Haridas S."/>
            <person name="Albert R."/>
            <person name="Binder M."/>
            <person name="Bloem J."/>
            <person name="Labutti K."/>
            <person name="Salamov A."/>
            <person name="Andreopoulos B."/>
            <person name="Baker S."/>
            <person name="Barry K."/>
            <person name="Bills G."/>
            <person name="Bluhm B."/>
            <person name="Cannon C."/>
            <person name="Castanera R."/>
            <person name="Culley D."/>
            <person name="Daum C."/>
            <person name="Ezra D."/>
            <person name="Gonzalez J."/>
            <person name="Henrissat B."/>
            <person name="Kuo A."/>
            <person name="Liang C."/>
            <person name="Lipzen A."/>
            <person name="Lutzoni F."/>
            <person name="Magnuson J."/>
            <person name="Mondo S."/>
            <person name="Nolan M."/>
            <person name="Ohm R."/>
            <person name="Pangilinan J."/>
            <person name="Park H.-J."/>
            <person name="Ramirez L."/>
            <person name="Alfaro M."/>
            <person name="Sun H."/>
            <person name="Tritt A."/>
            <person name="Yoshinaga Y."/>
            <person name="Zwiers L.-H."/>
            <person name="Turgeon B."/>
            <person name="Goodwin S."/>
            <person name="Spatafora J."/>
            <person name="Crous P."/>
            <person name="Grigoriev I."/>
        </authorList>
    </citation>
    <scope>NUCLEOTIDE SEQUENCE</scope>
    <source>
        <strain evidence="3">CBS 113818</strain>
    </source>
</reference>
<proteinExistence type="inferred from homology"/>
<dbReference type="InterPro" id="IPR012341">
    <property type="entry name" value="6hp_glycosidase-like_sf"/>
</dbReference>
<dbReference type="EMBL" id="MU006230">
    <property type="protein sequence ID" value="KAF2824122.1"/>
    <property type="molecule type" value="Genomic_DNA"/>
</dbReference>
<accession>A0A6A6ZSR4</accession>
<evidence type="ECO:0000256" key="2">
    <source>
        <dbReference type="ARBA" id="ARBA00038358"/>
    </source>
</evidence>
<comment type="similarity">
    <text evidence="2">Belongs to the glycosyl hydrolase 88 family.</text>
</comment>
<dbReference type="AlphaFoldDB" id="A0A6A6ZSR4"/>
<dbReference type="GO" id="GO:0052757">
    <property type="term" value="F:chondroitin hydrolase activity"/>
    <property type="evidence" value="ECO:0007669"/>
    <property type="project" value="TreeGrafter"/>
</dbReference>
<dbReference type="Gene3D" id="1.50.10.10">
    <property type="match status" value="1"/>
</dbReference>
<name>A0A6A6ZSR4_9PLEO</name>